<evidence type="ECO:0000313" key="2">
    <source>
        <dbReference type="EMBL" id="KAG0487957.1"/>
    </source>
</evidence>
<feature type="region of interest" description="Disordered" evidence="1">
    <location>
        <begin position="186"/>
        <end position="221"/>
    </location>
</feature>
<keyword evidence="3" id="KW-1185">Reference proteome</keyword>
<comment type="caution">
    <text evidence="2">The sequence shown here is derived from an EMBL/GenBank/DDBJ whole genome shotgun (WGS) entry which is preliminary data.</text>
</comment>
<dbReference type="EMBL" id="JADCNL010000003">
    <property type="protein sequence ID" value="KAG0487957.1"/>
    <property type="molecule type" value="Genomic_DNA"/>
</dbReference>
<gene>
    <name evidence="2" type="ORF">HPP92_006768</name>
</gene>
<sequence>MNGSDRAAVGAASKPAGGTLALDTATQGASCVRALALARPPTPVEGCNLDSKRGPHAWARPPLGPLQRVSDHINGDSICVIEDSSAKVGFGPWMIAQPRRRRFEGNMRRRDAPRKYSPNNNRFVQWPRSIDGRVQANDRRRSVSVKRGREPMRRAWARKNSVEGQHINHNIHMRQLGAGIHMVDESHGSGGKAMTRVQHAEKTDDDDDAIEFQYDDPRLIQ</sequence>
<proteinExistence type="predicted"/>
<feature type="compositionally biased region" description="Acidic residues" evidence="1">
    <location>
        <begin position="203"/>
        <end position="214"/>
    </location>
</feature>
<organism evidence="2 3">
    <name type="scientific">Vanilla planifolia</name>
    <name type="common">Vanilla</name>
    <dbReference type="NCBI Taxonomy" id="51239"/>
    <lineage>
        <taxon>Eukaryota</taxon>
        <taxon>Viridiplantae</taxon>
        <taxon>Streptophyta</taxon>
        <taxon>Embryophyta</taxon>
        <taxon>Tracheophyta</taxon>
        <taxon>Spermatophyta</taxon>
        <taxon>Magnoliopsida</taxon>
        <taxon>Liliopsida</taxon>
        <taxon>Asparagales</taxon>
        <taxon>Orchidaceae</taxon>
        <taxon>Vanilloideae</taxon>
        <taxon>Vanilleae</taxon>
        <taxon>Vanilla</taxon>
    </lineage>
</organism>
<dbReference type="AlphaFoldDB" id="A0A835V766"/>
<accession>A0A835V766</accession>
<name>A0A835V766_VANPL</name>
<dbReference type="OrthoDB" id="1937899at2759"/>
<evidence type="ECO:0000256" key="1">
    <source>
        <dbReference type="SAM" id="MobiDB-lite"/>
    </source>
</evidence>
<protein>
    <submittedName>
        <fullName evidence="2">Uncharacterized protein</fullName>
    </submittedName>
</protein>
<dbReference type="Proteomes" id="UP000636800">
    <property type="component" value="Chromosome 3"/>
</dbReference>
<reference evidence="2 3" key="1">
    <citation type="journal article" date="2020" name="Nat. Food">
        <title>A phased Vanilla planifolia genome enables genetic improvement of flavour and production.</title>
        <authorList>
            <person name="Hasing T."/>
            <person name="Tang H."/>
            <person name="Brym M."/>
            <person name="Khazi F."/>
            <person name="Huang T."/>
            <person name="Chambers A.H."/>
        </authorList>
    </citation>
    <scope>NUCLEOTIDE SEQUENCE [LARGE SCALE GENOMIC DNA]</scope>
    <source>
        <tissue evidence="2">Leaf</tissue>
    </source>
</reference>
<evidence type="ECO:0000313" key="3">
    <source>
        <dbReference type="Proteomes" id="UP000636800"/>
    </source>
</evidence>